<proteinExistence type="predicted"/>
<evidence type="ECO:0000313" key="1">
    <source>
        <dbReference type="EMBL" id="CAB4930729.1"/>
    </source>
</evidence>
<sequence length="645" mass="67821">MLAARRSMRLYDSVAKGFTEARPLTTKRPPAPAAVPLFVRGRARVLALDFDAKTRGGDAVRADVARVLGWLGECGGRAVVDTSTSGGAHVLVPLAAGLSVGVDEVRPLLGLLAARLPTLDIVPMTNPATGCITVPGAACREGGVRVLAGELHDAIDTLTVGSDPAFLPRLGALLGGTGTAALTRAATGTSANTGVVSSHGRAVRAEVAAIAASERIVGAGSSARLHPRLCRTAPPPAAVAAFAATGRLDTTRWPSRSEARQSVITHAVLAGDTAAVITERVLTDDGWSGMRGAYEHYRTPAVAIARDCARALSWAASTLPDPVRDIGHKSKHTGGYEVWGIVDPATTTWLALAQRWVSSVYSGRRDRWTTHAVVQALAWGAAVGGDVVDGVPVVALGGRSLSTAAGLLPETTVWDTLARMRDTPGSPLLLIERGAGQNADRYALVPAKGVEGAGGESGASAAFPPIGTVHPVWSVIGYRHRVLYDAVVTAESPMTVDALFERIRIGRSSGYETLLDLRTAGLLTVTGDGLVQRGDTDLDTLAARHGLASAIRTRTVRHRAERIVWREWLDAHEEARTAPPPPPQVTVDDGRTPPDEGLWDAIMADEHRYRPEHDPYAALPELLDAVTGFHRYGPDGPVGARREGS</sequence>
<dbReference type="AlphaFoldDB" id="A0A6J7II18"/>
<protein>
    <submittedName>
        <fullName evidence="1">Unannotated protein</fullName>
    </submittedName>
</protein>
<organism evidence="1">
    <name type="scientific">freshwater metagenome</name>
    <dbReference type="NCBI Taxonomy" id="449393"/>
    <lineage>
        <taxon>unclassified sequences</taxon>
        <taxon>metagenomes</taxon>
        <taxon>ecological metagenomes</taxon>
    </lineage>
</organism>
<gene>
    <name evidence="1" type="ORF">UFOPK3472_04071</name>
</gene>
<accession>A0A6J7II18</accession>
<reference evidence="1" key="1">
    <citation type="submission" date="2020-05" db="EMBL/GenBank/DDBJ databases">
        <authorList>
            <person name="Chiriac C."/>
            <person name="Salcher M."/>
            <person name="Ghai R."/>
            <person name="Kavagutti S V."/>
        </authorList>
    </citation>
    <scope>NUCLEOTIDE SEQUENCE</scope>
</reference>
<name>A0A6J7II18_9ZZZZ</name>
<dbReference type="EMBL" id="CAFBLX010000470">
    <property type="protein sequence ID" value="CAB4930729.1"/>
    <property type="molecule type" value="Genomic_DNA"/>
</dbReference>